<dbReference type="SUPFAM" id="SSF52172">
    <property type="entry name" value="CheY-like"/>
    <property type="match status" value="1"/>
</dbReference>
<evidence type="ECO:0000313" key="5">
    <source>
        <dbReference type="Proteomes" id="UP000184509"/>
    </source>
</evidence>
<dbReference type="PANTHER" id="PTHR37299:SF1">
    <property type="entry name" value="STAGE 0 SPORULATION PROTEIN A HOMOLOG"/>
    <property type="match status" value="1"/>
</dbReference>
<dbReference type="STRING" id="1297750.SAMN05444405_11350"/>
<feature type="modified residue" description="4-aspartylphosphate" evidence="1">
    <location>
        <position position="55"/>
    </location>
</feature>
<dbReference type="PANTHER" id="PTHR37299">
    <property type="entry name" value="TRANSCRIPTIONAL REGULATOR-RELATED"/>
    <property type="match status" value="1"/>
</dbReference>
<dbReference type="Pfam" id="PF00072">
    <property type="entry name" value="Response_reg"/>
    <property type="match status" value="1"/>
</dbReference>
<dbReference type="PROSITE" id="PS50110">
    <property type="entry name" value="RESPONSE_REGULATORY"/>
    <property type="match status" value="1"/>
</dbReference>
<gene>
    <name evidence="4" type="ORF">SAMN05444405_11350</name>
</gene>
<protein>
    <submittedName>
        <fullName evidence="4">Two component transcriptional regulator, LytTR family</fullName>
    </submittedName>
</protein>
<dbReference type="InterPro" id="IPR007492">
    <property type="entry name" value="LytTR_DNA-bd_dom"/>
</dbReference>
<dbReference type="GO" id="GO:0003677">
    <property type="term" value="F:DNA binding"/>
    <property type="evidence" value="ECO:0007669"/>
    <property type="project" value="InterPro"/>
</dbReference>
<dbReference type="EMBL" id="FQTV01000013">
    <property type="protein sequence ID" value="SHF75556.1"/>
    <property type="molecule type" value="Genomic_DNA"/>
</dbReference>
<feature type="domain" description="HTH LytTR-type" evidence="3">
    <location>
        <begin position="130"/>
        <end position="228"/>
    </location>
</feature>
<keyword evidence="1" id="KW-0597">Phosphoprotein</keyword>
<dbReference type="Pfam" id="PF04397">
    <property type="entry name" value="LytTR"/>
    <property type="match status" value="1"/>
</dbReference>
<dbReference type="Gene3D" id="2.40.50.1020">
    <property type="entry name" value="LytTr DNA-binding domain"/>
    <property type="match status" value="1"/>
</dbReference>
<dbReference type="AlphaFoldDB" id="A0A1M5E8N4"/>
<dbReference type="InterPro" id="IPR011006">
    <property type="entry name" value="CheY-like_superfamily"/>
</dbReference>
<dbReference type="GO" id="GO:0000156">
    <property type="term" value="F:phosphorelay response regulator activity"/>
    <property type="evidence" value="ECO:0007669"/>
    <property type="project" value="InterPro"/>
</dbReference>
<dbReference type="Proteomes" id="UP000184509">
    <property type="component" value="Unassembled WGS sequence"/>
</dbReference>
<keyword evidence="5" id="KW-1185">Reference proteome</keyword>
<dbReference type="SMART" id="SM00448">
    <property type="entry name" value="REC"/>
    <property type="match status" value="1"/>
</dbReference>
<name>A0A1M5E8N4_9BACE</name>
<organism evidence="4 5">
    <name type="scientific">Bacteroides luti</name>
    <dbReference type="NCBI Taxonomy" id="1297750"/>
    <lineage>
        <taxon>Bacteria</taxon>
        <taxon>Pseudomonadati</taxon>
        <taxon>Bacteroidota</taxon>
        <taxon>Bacteroidia</taxon>
        <taxon>Bacteroidales</taxon>
        <taxon>Bacteroidaceae</taxon>
        <taxon>Bacteroides</taxon>
    </lineage>
</organism>
<dbReference type="InterPro" id="IPR001789">
    <property type="entry name" value="Sig_transdc_resp-reg_receiver"/>
</dbReference>
<dbReference type="OrthoDB" id="1490554at2"/>
<evidence type="ECO:0000256" key="1">
    <source>
        <dbReference type="PROSITE-ProRule" id="PRU00169"/>
    </source>
</evidence>
<evidence type="ECO:0000259" key="2">
    <source>
        <dbReference type="PROSITE" id="PS50110"/>
    </source>
</evidence>
<sequence>MKIKCIITDDEPIARNGIQGYVERLDFLELVDVCEDAIQLSNALKTQQVDLLFLDIEMPYMSGIDLLNTLVNPPKVIITSAYEQYAIKGYDLEVVDYLLKPIPFERFLKAVNKAYDVIVNQTALKSPDYFFVKANQKLEKIFFKDILYVEGIENYVAIQTISGKVITHSTLKLILENLPEQLFIQTHKSFIINVEKVLNIEGNMLGIDKYKIPISRTYKEKVLEAIIKNKLLSSC</sequence>
<proteinExistence type="predicted"/>
<dbReference type="Gene3D" id="3.40.50.2300">
    <property type="match status" value="1"/>
</dbReference>
<dbReference type="RefSeq" id="WP_073402806.1">
    <property type="nucleotide sequence ID" value="NZ_FQTV01000013.1"/>
</dbReference>
<reference evidence="5" key="1">
    <citation type="submission" date="2016-11" db="EMBL/GenBank/DDBJ databases">
        <authorList>
            <person name="Varghese N."/>
            <person name="Submissions S."/>
        </authorList>
    </citation>
    <scope>NUCLEOTIDE SEQUENCE [LARGE SCALE GENOMIC DNA]</scope>
    <source>
        <strain evidence="5">DSM 26991</strain>
    </source>
</reference>
<dbReference type="SMART" id="SM00850">
    <property type="entry name" value="LytTR"/>
    <property type="match status" value="1"/>
</dbReference>
<dbReference type="PROSITE" id="PS50930">
    <property type="entry name" value="HTH_LYTTR"/>
    <property type="match status" value="1"/>
</dbReference>
<evidence type="ECO:0000259" key="3">
    <source>
        <dbReference type="PROSITE" id="PS50930"/>
    </source>
</evidence>
<accession>A0A1M5E8N4</accession>
<feature type="domain" description="Response regulatory" evidence="2">
    <location>
        <begin position="4"/>
        <end position="115"/>
    </location>
</feature>
<evidence type="ECO:0000313" key="4">
    <source>
        <dbReference type="EMBL" id="SHF75556.1"/>
    </source>
</evidence>
<dbReference type="InterPro" id="IPR046947">
    <property type="entry name" value="LytR-like"/>
</dbReference>